<protein>
    <submittedName>
        <fullName evidence="1">Zinc finger bed domain-containing protein 1-like</fullName>
    </submittedName>
</protein>
<comment type="caution">
    <text evidence="1">The sequence shown here is derived from an EMBL/GenBank/DDBJ whole genome shotgun (WGS) entry which is preliminary data.</text>
</comment>
<name>A0A8H4EIC2_GIGMA</name>
<sequence>MGKTNISRRDLLYQMKLYRTREPPFDISYSMSETPLIWWFSLEDSFPKNEDYLVQLALKLFSIVPHAAGCERVWSRLGWLYGLRRNRLTLHKIENMHKLASYYYSHAKHELPYFGIEKTNTEVFDILVDEYLNLDEDDFVEIDEVDLNESEEDTNLSEETDLLLNNILNLNRFEDEFEDDDLSMDEDYYDENREETSSTNQLQEDIDWDPIEEVDKIIENI</sequence>
<dbReference type="EMBL" id="WTPW01000672">
    <property type="protein sequence ID" value="KAF0489339.1"/>
    <property type="molecule type" value="Genomic_DNA"/>
</dbReference>
<dbReference type="OrthoDB" id="2434645at2759"/>
<dbReference type="InterPro" id="IPR012337">
    <property type="entry name" value="RNaseH-like_sf"/>
</dbReference>
<reference evidence="1 2" key="1">
    <citation type="journal article" date="2019" name="Environ. Microbiol.">
        <title>At the nexus of three kingdoms: the genome of the mycorrhizal fungus Gigaspora margarita provides insights into plant, endobacterial and fungal interactions.</title>
        <authorList>
            <person name="Venice F."/>
            <person name="Ghignone S."/>
            <person name="Salvioli di Fossalunga A."/>
            <person name="Amselem J."/>
            <person name="Novero M."/>
            <person name="Xianan X."/>
            <person name="Sedzielewska Toro K."/>
            <person name="Morin E."/>
            <person name="Lipzen A."/>
            <person name="Grigoriev I.V."/>
            <person name="Henrissat B."/>
            <person name="Martin F.M."/>
            <person name="Bonfante P."/>
        </authorList>
    </citation>
    <scope>NUCLEOTIDE SEQUENCE [LARGE SCALE GENOMIC DNA]</scope>
    <source>
        <strain evidence="1 2">BEG34</strain>
    </source>
</reference>
<dbReference type="AlphaFoldDB" id="A0A8H4EIC2"/>
<dbReference type="Proteomes" id="UP000439903">
    <property type="component" value="Unassembled WGS sequence"/>
</dbReference>
<keyword evidence="2" id="KW-1185">Reference proteome</keyword>
<proteinExistence type="predicted"/>
<evidence type="ECO:0000313" key="1">
    <source>
        <dbReference type="EMBL" id="KAF0489339.1"/>
    </source>
</evidence>
<gene>
    <name evidence="1" type="ORF">F8M41_022092</name>
</gene>
<organism evidence="1 2">
    <name type="scientific">Gigaspora margarita</name>
    <dbReference type="NCBI Taxonomy" id="4874"/>
    <lineage>
        <taxon>Eukaryota</taxon>
        <taxon>Fungi</taxon>
        <taxon>Fungi incertae sedis</taxon>
        <taxon>Mucoromycota</taxon>
        <taxon>Glomeromycotina</taxon>
        <taxon>Glomeromycetes</taxon>
        <taxon>Diversisporales</taxon>
        <taxon>Gigasporaceae</taxon>
        <taxon>Gigaspora</taxon>
    </lineage>
</organism>
<dbReference type="SUPFAM" id="SSF53098">
    <property type="entry name" value="Ribonuclease H-like"/>
    <property type="match status" value="1"/>
</dbReference>
<accession>A0A8H4EIC2</accession>
<evidence type="ECO:0000313" key="2">
    <source>
        <dbReference type="Proteomes" id="UP000439903"/>
    </source>
</evidence>